<reference evidence="2" key="1">
    <citation type="submission" date="2017-09" db="EMBL/GenBank/DDBJ databases">
        <title>Metaegenomics of thermophilic ammonia-oxidizing enrichment culture.</title>
        <authorList>
            <person name="Kato S."/>
            <person name="Suzuki K."/>
        </authorList>
    </citation>
    <scope>NUCLEOTIDE SEQUENCE [LARGE SCALE GENOMIC DNA]</scope>
</reference>
<gene>
    <name evidence="1" type="ORF">HRbin17_00083</name>
</gene>
<dbReference type="InterPro" id="IPR011044">
    <property type="entry name" value="Quino_amine_DH_bsu"/>
</dbReference>
<organism evidence="1 2">
    <name type="scientific">Candidatus Fervidibacter japonicus</name>
    <dbReference type="NCBI Taxonomy" id="2035412"/>
    <lineage>
        <taxon>Bacteria</taxon>
        <taxon>Candidatus Fervidibacterota</taxon>
        <taxon>Candidatus Fervidibacter</taxon>
    </lineage>
</organism>
<evidence type="ECO:0000313" key="2">
    <source>
        <dbReference type="Proteomes" id="UP000236173"/>
    </source>
</evidence>
<accession>A0A2H5X8U4</accession>
<dbReference type="EMBL" id="BEHT01000001">
    <property type="protein sequence ID" value="GBC97595.1"/>
    <property type="molecule type" value="Genomic_DNA"/>
</dbReference>
<dbReference type="Proteomes" id="UP000236173">
    <property type="component" value="Unassembled WGS sequence"/>
</dbReference>
<name>A0A2H5X8U4_9BACT</name>
<dbReference type="AlphaFoldDB" id="A0A2H5X8U4"/>
<dbReference type="SUPFAM" id="SSF50969">
    <property type="entry name" value="YVTN repeat-like/Quinoprotein amine dehydrogenase"/>
    <property type="match status" value="1"/>
</dbReference>
<proteinExistence type="predicted"/>
<sequence length="128" mass="13789">MTTMRMSPFHGIAGAVRWGSRLFVACGLHGIKVFEIGGEHVRLIACLDDFPAFDIALRGNILAIAAGERGVVLVDARSLQPLKVWKTPFPVHALQWKENDLTGLSGCNPSTAVRFTAVPTRPIPALTG</sequence>
<comment type="caution">
    <text evidence="1">The sequence shown here is derived from an EMBL/GenBank/DDBJ whole genome shotgun (WGS) entry which is preliminary data.</text>
</comment>
<evidence type="ECO:0000313" key="1">
    <source>
        <dbReference type="EMBL" id="GBC97595.1"/>
    </source>
</evidence>
<protein>
    <submittedName>
        <fullName evidence="1">Uncharacterized protein</fullName>
    </submittedName>
</protein>